<gene>
    <name evidence="8" type="ORF">Taro_029135</name>
</gene>
<evidence type="ECO:0000259" key="7">
    <source>
        <dbReference type="Pfam" id="PF02453"/>
    </source>
</evidence>
<feature type="signal peptide" evidence="6">
    <location>
        <begin position="1"/>
        <end position="16"/>
    </location>
</feature>
<feature type="chain" id="PRO_5032587460" description="Reticulon domain-containing protein" evidence="6">
    <location>
        <begin position="17"/>
        <end position="366"/>
    </location>
</feature>
<keyword evidence="4" id="KW-1133">Transmembrane helix</keyword>
<evidence type="ECO:0000256" key="4">
    <source>
        <dbReference type="ARBA" id="ARBA00022989"/>
    </source>
</evidence>
<proteinExistence type="predicted"/>
<evidence type="ECO:0000256" key="2">
    <source>
        <dbReference type="ARBA" id="ARBA00022692"/>
    </source>
</evidence>
<keyword evidence="9" id="KW-1185">Reference proteome</keyword>
<sequence>MVASAVALAAMTLGLGHHWLCRLAPVELLVLTPRVTTGVVDAEIASSVLKQVVLTCKYRTSGRPYALSAASLRRGSRQFKPVHRRIDGLDLFFLLRCGDALEPLKQVLSLGTTCLIRSTHPKWWVIRLLGPRQEVIEEVRRHCKQAGYGGGCDQGDERRRRAGALLTKATEEREGDAGTARSEASSRRVAAIPVRARCGQREDHATRRPSCSRRDEVVPQARRRCAMATWGADRGPPEHKGAAFLRGNEARAMAGWSAREQGKRCGVEGRRRGGPRHRAREAQGCCAGDGRGKDWSVFLKVAGVLLILNFIGAMSLQRTFEIGLPFLFIAFYIYEKREEEIDAFCHKILSFASRLKSDATKNVARR</sequence>
<evidence type="ECO:0000256" key="5">
    <source>
        <dbReference type="ARBA" id="ARBA00023136"/>
    </source>
</evidence>
<name>A0A843VD26_COLES</name>
<keyword evidence="3" id="KW-0256">Endoplasmic reticulum</keyword>
<evidence type="ECO:0000256" key="1">
    <source>
        <dbReference type="ARBA" id="ARBA00004477"/>
    </source>
</evidence>
<accession>A0A843VD26</accession>
<keyword evidence="6" id="KW-0732">Signal</keyword>
<comment type="subcellular location">
    <subcellularLocation>
        <location evidence="1">Endoplasmic reticulum membrane</location>
        <topology evidence="1">Multi-pass membrane protein</topology>
    </subcellularLocation>
</comment>
<organism evidence="8 9">
    <name type="scientific">Colocasia esculenta</name>
    <name type="common">Wild taro</name>
    <name type="synonym">Arum esculentum</name>
    <dbReference type="NCBI Taxonomy" id="4460"/>
    <lineage>
        <taxon>Eukaryota</taxon>
        <taxon>Viridiplantae</taxon>
        <taxon>Streptophyta</taxon>
        <taxon>Embryophyta</taxon>
        <taxon>Tracheophyta</taxon>
        <taxon>Spermatophyta</taxon>
        <taxon>Magnoliopsida</taxon>
        <taxon>Liliopsida</taxon>
        <taxon>Araceae</taxon>
        <taxon>Aroideae</taxon>
        <taxon>Colocasieae</taxon>
        <taxon>Colocasia</taxon>
    </lineage>
</organism>
<protein>
    <recommendedName>
        <fullName evidence="7">Reticulon domain-containing protein</fullName>
    </recommendedName>
</protein>
<dbReference type="InterPro" id="IPR003388">
    <property type="entry name" value="Reticulon"/>
</dbReference>
<dbReference type="Pfam" id="PF02453">
    <property type="entry name" value="Reticulon"/>
    <property type="match status" value="1"/>
</dbReference>
<evidence type="ECO:0000313" key="9">
    <source>
        <dbReference type="Proteomes" id="UP000652761"/>
    </source>
</evidence>
<keyword evidence="2" id="KW-0812">Transmembrane</keyword>
<dbReference type="Proteomes" id="UP000652761">
    <property type="component" value="Unassembled WGS sequence"/>
</dbReference>
<dbReference type="EMBL" id="NMUH01001920">
    <property type="protein sequence ID" value="MQL96462.1"/>
    <property type="molecule type" value="Genomic_DNA"/>
</dbReference>
<dbReference type="AlphaFoldDB" id="A0A843VD26"/>
<keyword evidence="5" id="KW-0472">Membrane</keyword>
<comment type="caution">
    <text evidence="8">The sequence shown here is derived from an EMBL/GenBank/DDBJ whole genome shotgun (WGS) entry which is preliminary data.</text>
</comment>
<reference evidence="8" key="1">
    <citation type="submission" date="2017-07" db="EMBL/GenBank/DDBJ databases">
        <title>Taro Niue Genome Assembly and Annotation.</title>
        <authorList>
            <person name="Atibalentja N."/>
            <person name="Keating K."/>
            <person name="Fields C.J."/>
        </authorList>
    </citation>
    <scope>NUCLEOTIDE SEQUENCE</scope>
    <source>
        <strain evidence="8">Niue_2</strain>
        <tissue evidence="8">Leaf</tissue>
    </source>
</reference>
<evidence type="ECO:0000256" key="6">
    <source>
        <dbReference type="SAM" id="SignalP"/>
    </source>
</evidence>
<evidence type="ECO:0000256" key="3">
    <source>
        <dbReference type="ARBA" id="ARBA00022824"/>
    </source>
</evidence>
<evidence type="ECO:0000313" key="8">
    <source>
        <dbReference type="EMBL" id="MQL96462.1"/>
    </source>
</evidence>
<dbReference type="GO" id="GO:0005789">
    <property type="term" value="C:endoplasmic reticulum membrane"/>
    <property type="evidence" value="ECO:0007669"/>
    <property type="project" value="UniProtKB-SubCell"/>
</dbReference>
<feature type="domain" description="Reticulon" evidence="7">
    <location>
        <begin position="292"/>
        <end position="347"/>
    </location>
</feature>
<dbReference type="OrthoDB" id="10058185at2759"/>